<feature type="compositionally biased region" description="Polar residues" evidence="7">
    <location>
        <begin position="101"/>
        <end position="110"/>
    </location>
</feature>
<feature type="compositionally biased region" description="Low complexity" evidence="7">
    <location>
        <begin position="78"/>
        <end position="100"/>
    </location>
</feature>
<dbReference type="InterPro" id="IPR004167">
    <property type="entry name" value="PSBD"/>
</dbReference>
<evidence type="ECO:0000256" key="7">
    <source>
        <dbReference type="SAM" id="MobiDB-lite"/>
    </source>
</evidence>
<dbReference type="KEGG" id="eff:skT53_04550"/>
<evidence type="ECO:0000259" key="9">
    <source>
        <dbReference type="PROSITE" id="PS51826"/>
    </source>
</evidence>
<keyword evidence="5 6" id="KW-0012">Acyltransferase</keyword>
<dbReference type="GO" id="GO:0016407">
    <property type="term" value="F:acetyltransferase activity"/>
    <property type="evidence" value="ECO:0007669"/>
    <property type="project" value="TreeGrafter"/>
</dbReference>
<evidence type="ECO:0000256" key="2">
    <source>
        <dbReference type="ARBA" id="ARBA00007317"/>
    </source>
</evidence>
<sequence length="418" mass="46212">MSYQWKLPDVGEGIHEAEIIRWLVKEGDTVETDQPILEMQTDKALVEIPSPVKGKIVKLHAAERDVVRVGTILVEFETNQQTPNSENQTTQTETAQTPASVSNQSQQTAPTPAKRALATPAIRRLARELGVDIQTVKGTGAGGRVTEEDVRSAVASQVSHPLKNTPPLADRQPFAYTSDREAEQLEERIPIQGIRRVIAEHMVRSKFTAPHVTSMEEVDVTELVKFRKKAADMASKKGIKFTYLPFVIKAVVSALKEYPFFNASIDDEKGQIVVKRYYNIGIAVDTPDGLIVPVIKQADRKSLLELADEISVLTEKATHRKLDVSDLQGGTFTISNIGSFGGYFATPVINHPEVAILATGTIARKPVILDDDSIIGRHLMPVSLTFDHRLIDGGMSGRFTKHIIQYLQDPTLMFLEMV</sequence>
<evidence type="ECO:0000256" key="6">
    <source>
        <dbReference type="RuleBase" id="RU003423"/>
    </source>
</evidence>
<dbReference type="CDD" id="cd06849">
    <property type="entry name" value="lipoyl_domain"/>
    <property type="match status" value="1"/>
</dbReference>
<dbReference type="Proteomes" id="UP000593802">
    <property type="component" value="Chromosome"/>
</dbReference>
<dbReference type="RefSeq" id="WP_200759589.1">
    <property type="nucleotide sequence ID" value="NZ_AP023366.1"/>
</dbReference>
<dbReference type="InterPro" id="IPR050743">
    <property type="entry name" value="2-oxoacid_DH_E2_comp"/>
</dbReference>
<feature type="domain" description="Lipoyl-binding" evidence="8">
    <location>
        <begin position="2"/>
        <end position="77"/>
    </location>
</feature>
<dbReference type="InterPro" id="IPR036625">
    <property type="entry name" value="E3-bd_dom_sf"/>
</dbReference>
<evidence type="ECO:0000256" key="4">
    <source>
        <dbReference type="ARBA" id="ARBA00022823"/>
    </source>
</evidence>
<dbReference type="InterPro" id="IPR000089">
    <property type="entry name" value="Biotin_lipoyl"/>
</dbReference>
<dbReference type="GO" id="GO:0031405">
    <property type="term" value="F:lipoic acid binding"/>
    <property type="evidence" value="ECO:0007669"/>
    <property type="project" value="TreeGrafter"/>
</dbReference>
<name>A0A7I8DAB4_9BACL</name>
<dbReference type="GO" id="GO:0005737">
    <property type="term" value="C:cytoplasm"/>
    <property type="evidence" value="ECO:0007669"/>
    <property type="project" value="TreeGrafter"/>
</dbReference>
<dbReference type="Gene3D" id="4.10.320.10">
    <property type="entry name" value="E3-binding domain"/>
    <property type="match status" value="1"/>
</dbReference>
<dbReference type="PROSITE" id="PS51826">
    <property type="entry name" value="PSBD"/>
    <property type="match status" value="1"/>
</dbReference>
<dbReference type="AlphaFoldDB" id="A0A7I8DAB4"/>
<feature type="region of interest" description="Disordered" evidence="7">
    <location>
        <begin position="78"/>
        <end position="118"/>
    </location>
</feature>
<dbReference type="InterPro" id="IPR011053">
    <property type="entry name" value="Single_hybrid_motif"/>
</dbReference>
<feature type="domain" description="Peripheral subunit-binding (PSBD)" evidence="9">
    <location>
        <begin position="117"/>
        <end position="154"/>
    </location>
</feature>
<keyword evidence="4 6" id="KW-0450">Lipoyl</keyword>
<evidence type="ECO:0000313" key="10">
    <source>
        <dbReference type="EMBL" id="BCJ85470.1"/>
    </source>
</evidence>
<dbReference type="PANTHER" id="PTHR43178:SF5">
    <property type="entry name" value="LIPOAMIDE ACYLTRANSFERASE COMPONENT OF BRANCHED-CHAIN ALPHA-KETO ACID DEHYDROGENASE COMPLEX, MITOCHONDRIAL"/>
    <property type="match status" value="1"/>
</dbReference>
<dbReference type="EMBL" id="AP023366">
    <property type="protein sequence ID" value="BCJ85470.1"/>
    <property type="molecule type" value="Genomic_DNA"/>
</dbReference>
<protein>
    <recommendedName>
        <fullName evidence="6">Dihydrolipoamide acetyltransferase component of pyruvate dehydrogenase complex</fullName>
        <ecNumber evidence="6">2.3.1.-</ecNumber>
    </recommendedName>
</protein>
<dbReference type="PROSITE" id="PS50968">
    <property type="entry name" value="BIOTINYL_LIPOYL"/>
    <property type="match status" value="1"/>
</dbReference>
<dbReference type="Gene3D" id="2.40.50.100">
    <property type="match status" value="1"/>
</dbReference>
<dbReference type="InterPro" id="IPR023213">
    <property type="entry name" value="CAT-like_dom_sf"/>
</dbReference>
<evidence type="ECO:0000256" key="1">
    <source>
        <dbReference type="ARBA" id="ARBA00001938"/>
    </source>
</evidence>
<accession>A0A7I8DAB4</accession>
<reference evidence="10 11" key="1">
    <citation type="submission" date="2020-08" db="EMBL/GenBank/DDBJ databases">
        <title>Complete Genome Sequence of Effusibacillus dendaii Strain skT53, Isolated from Farmland soil.</title>
        <authorList>
            <person name="Konishi T."/>
            <person name="Kawasaki H."/>
        </authorList>
    </citation>
    <scope>NUCLEOTIDE SEQUENCE [LARGE SCALE GENOMIC DNA]</scope>
    <source>
        <strain evidence="11">skT53</strain>
    </source>
</reference>
<dbReference type="InterPro" id="IPR001078">
    <property type="entry name" value="2-oxoacid_DH_actylTfrase"/>
</dbReference>
<gene>
    <name evidence="10" type="primary">pdhC_2</name>
    <name evidence="10" type="ORF">skT53_04550</name>
</gene>
<comment type="similarity">
    <text evidence="2 6">Belongs to the 2-oxoacid dehydrogenase family.</text>
</comment>
<evidence type="ECO:0000259" key="8">
    <source>
        <dbReference type="PROSITE" id="PS50968"/>
    </source>
</evidence>
<dbReference type="Pfam" id="PF00364">
    <property type="entry name" value="Biotin_lipoyl"/>
    <property type="match status" value="1"/>
</dbReference>
<proteinExistence type="inferred from homology"/>
<evidence type="ECO:0000256" key="3">
    <source>
        <dbReference type="ARBA" id="ARBA00022679"/>
    </source>
</evidence>
<dbReference type="Pfam" id="PF02817">
    <property type="entry name" value="E3_binding"/>
    <property type="match status" value="1"/>
</dbReference>
<dbReference type="EC" id="2.3.1.-" evidence="6"/>
<evidence type="ECO:0000256" key="5">
    <source>
        <dbReference type="ARBA" id="ARBA00023315"/>
    </source>
</evidence>
<organism evidence="10 11">
    <name type="scientific">Effusibacillus dendaii</name>
    <dbReference type="NCBI Taxonomy" id="2743772"/>
    <lineage>
        <taxon>Bacteria</taxon>
        <taxon>Bacillati</taxon>
        <taxon>Bacillota</taxon>
        <taxon>Bacilli</taxon>
        <taxon>Bacillales</taxon>
        <taxon>Alicyclobacillaceae</taxon>
        <taxon>Effusibacillus</taxon>
    </lineage>
</organism>
<dbReference type="Gene3D" id="3.30.559.10">
    <property type="entry name" value="Chloramphenicol acetyltransferase-like domain"/>
    <property type="match status" value="1"/>
</dbReference>
<dbReference type="SUPFAM" id="SSF47005">
    <property type="entry name" value="Peripheral subunit-binding domain of 2-oxo acid dehydrogenase complex"/>
    <property type="match status" value="1"/>
</dbReference>
<keyword evidence="11" id="KW-1185">Reference proteome</keyword>
<dbReference type="FunFam" id="3.30.559.10:FF:000007">
    <property type="entry name" value="Dihydrolipoamide acetyltransferase component of pyruvate dehydrogenase complex"/>
    <property type="match status" value="1"/>
</dbReference>
<dbReference type="SUPFAM" id="SSF51230">
    <property type="entry name" value="Single hybrid motif"/>
    <property type="match status" value="1"/>
</dbReference>
<dbReference type="SUPFAM" id="SSF52777">
    <property type="entry name" value="CoA-dependent acyltransferases"/>
    <property type="match status" value="1"/>
</dbReference>
<comment type="cofactor">
    <cofactor evidence="1 6">
        <name>(R)-lipoate</name>
        <dbReference type="ChEBI" id="CHEBI:83088"/>
    </cofactor>
</comment>
<keyword evidence="3 6" id="KW-0808">Transferase</keyword>
<keyword evidence="10" id="KW-0670">Pyruvate</keyword>
<evidence type="ECO:0000313" key="11">
    <source>
        <dbReference type="Proteomes" id="UP000593802"/>
    </source>
</evidence>
<dbReference type="PANTHER" id="PTHR43178">
    <property type="entry name" value="DIHYDROLIPOAMIDE ACETYLTRANSFERASE COMPONENT OF PYRUVATE DEHYDROGENASE COMPLEX"/>
    <property type="match status" value="1"/>
</dbReference>
<dbReference type="Pfam" id="PF00198">
    <property type="entry name" value="2-oxoacid_dh"/>
    <property type="match status" value="1"/>
</dbReference>